<dbReference type="PANTHER" id="PTHR33681:SF20">
    <property type="entry name" value="ALGINATE LYASE 2 DOMAIN-CONTAINING PROTEIN"/>
    <property type="match status" value="1"/>
</dbReference>
<dbReference type="InterPro" id="IPR014895">
    <property type="entry name" value="Alginate_lyase_2"/>
</dbReference>
<gene>
    <name evidence="3" type="ORF">POM88_037677</name>
</gene>
<dbReference type="SUPFAM" id="SSF49899">
    <property type="entry name" value="Concanavalin A-like lectins/glucanases"/>
    <property type="match status" value="1"/>
</dbReference>
<keyword evidence="1" id="KW-0732">Signal</keyword>
<organism evidence="3 4">
    <name type="scientific">Heracleum sosnowskyi</name>
    <dbReference type="NCBI Taxonomy" id="360622"/>
    <lineage>
        <taxon>Eukaryota</taxon>
        <taxon>Viridiplantae</taxon>
        <taxon>Streptophyta</taxon>
        <taxon>Embryophyta</taxon>
        <taxon>Tracheophyta</taxon>
        <taxon>Spermatophyta</taxon>
        <taxon>Magnoliopsida</taxon>
        <taxon>eudicotyledons</taxon>
        <taxon>Gunneridae</taxon>
        <taxon>Pentapetalae</taxon>
        <taxon>asterids</taxon>
        <taxon>campanulids</taxon>
        <taxon>Apiales</taxon>
        <taxon>Apiaceae</taxon>
        <taxon>Apioideae</taxon>
        <taxon>apioid superclade</taxon>
        <taxon>Tordylieae</taxon>
        <taxon>Tordyliinae</taxon>
        <taxon>Heracleum</taxon>
    </lineage>
</organism>
<feature type="chain" id="PRO_5041968283" evidence="1">
    <location>
        <begin position="22"/>
        <end position="216"/>
    </location>
</feature>
<protein>
    <submittedName>
        <fullName evidence="3">Citrate-binding protein-like</fullName>
    </submittedName>
</protein>
<dbReference type="InterPro" id="IPR013320">
    <property type="entry name" value="ConA-like_dom_sf"/>
</dbReference>
<dbReference type="Proteomes" id="UP001237642">
    <property type="component" value="Unassembled WGS sequence"/>
</dbReference>
<dbReference type="Gene3D" id="2.60.120.200">
    <property type="match status" value="1"/>
</dbReference>
<dbReference type="EMBL" id="JAUIZM010000008">
    <property type="protein sequence ID" value="KAK1371585.1"/>
    <property type="molecule type" value="Genomic_DNA"/>
</dbReference>
<evidence type="ECO:0000256" key="1">
    <source>
        <dbReference type="SAM" id="SignalP"/>
    </source>
</evidence>
<dbReference type="PANTHER" id="PTHR33681">
    <property type="entry name" value="BINDING PROTEIN, PUTATIVE, EXPRESSED-RELATED"/>
    <property type="match status" value="1"/>
</dbReference>
<proteinExistence type="predicted"/>
<evidence type="ECO:0000313" key="4">
    <source>
        <dbReference type="Proteomes" id="UP001237642"/>
    </source>
</evidence>
<comment type="caution">
    <text evidence="3">The sequence shown here is derived from an EMBL/GenBank/DDBJ whole genome shotgun (WGS) entry which is preliminary data.</text>
</comment>
<name>A0AAD8HQM7_9APIA</name>
<keyword evidence="4" id="KW-1185">Reference proteome</keyword>
<evidence type="ECO:0000259" key="2">
    <source>
        <dbReference type="Pfam" id="PF08787"/>
    </source>
</evidence>
<evidence type="ECO:0000313" key="3">
    <source>
        <dbReference type="EMBL" id="KAK1371585.1"/>
    </source>
</evidence>
<reference evidence="3" key="2">
    <citation type="submission" date="2023-05" db="EMBL/GenBank/DDBJ databases">
        <authorList>
            <person name="Schelkunov M.I."/>
        </authorList>
    </citation>
    <scope>NUCLEOTIDE SEQUENCE</scope>
    <source>
        <strain evidence="3">Hsosn_3</strain>
        <tissue evidence="3">Leaf</tissue>
    </source>
</reference>
<feature type="signal peptide" evidence="1">
    <location>
        <begin position="1"/>
        <end position="21"/>
    </location>
</feature>
<dbReference type="Pfam" id="PF08787">
    <property type="entry name" value="Alginate_lyase2"/>
    <property type="match status" value="1"/>
</dbReference>
<accession>A0AAD8HQM7</accession>
<feature type="domain" description="Alginate lyase 2" evidence="2">
    <location>
        <begin position="37"/>
        <end position="211"/>
    </location>
</feature>
<dbReference type="AlphaFoldDB" id="A0AAD8HQM7"/>
<sequence>MTSLALICIALSQLLLLLANANDVNPTKGFISLPFNTSFYHIQKPYNKRVNQRYSFVKGVHKFWVFANDKPHTTTSKTHPRTEMAIQGYGYSSGVWQFQGDAYVPKGTSGVCIMQVFGANAPYATTLMLRVYNGSLMHYKFSVLVPNIYDRWFRVNVIHNVDANKVMVYIDGELKLKVKGRGGTSHAFKCGVYAQDRDSVRMESRWKNIKVLRQST</sequence>
<reference evidence="3" key="1">
    <citation type="submission" date="2023-02" db="EMBL/GenBank/DDBJ databases">
        <title>Genome of toxic invasive species Heracleum sosnowskyi carries increased number of genes despite the absence of recent whole-genome duplications.</title>
        <authorList>
            <person name="Schelkunov M."/>
            <person name="Shtratnikova V."/>
            <person name="Makarenko M."/>
            <person name="Klepikova A."/>
            <person name="Omelchenko D."/>
            <person name="Novikova G."/>
            <person name="Obukhova E."/>
            <person name="Bogdanov V."/>
            <person name="Penin A."/>
            <person name="Logacheva M."/>
        </authorList>
    </citation>
    <scope>NUCLEOTIDE SEQUENCE</scope>
    <source>
        <strain evidence="3">Hsosn_3</strain>
        <tissue evidence="3">Leaf</tissue>
    </source>
</reference>